<dbReference type="Proteomes" id="UP001144978">
    <property type="component" value="Unassembled WGS sequence"/>
</dbReference>
<gene>
    <name evidence="1" type="ORF">NUW54_g4183</name>
</gene>
<sequence>MSESISITQAVTDEEQQTSIPQPHRFPLRIYHREGIDEPTIQGVMGMNENSGHFSDILHLIRRIAKRHADLNLSYNDQRKSVLRKIEEQVLAREPTLARYEDAWPITAYLRSYMKAPLRNDTPVPHKGSTMDRSASPASTIRRHYPKTNRMSVVVPSRASTSVTMKSSRALEDTEPVILAPAQSKAAIDEVKLSLRVWASQQNPSQHEVTCDPSSLSSCSVSPSLDFLCLAFVPEESSPNGEGIMSVPLPAYDRQEHSEIVALLLEYAIPQSDAEHIAGVLASLGIRDKTYLRVLSKLSTWNRWLVELQDTGKLTEIQTTHLEGPAMGDETPHFEPIPAPKIKRPHIIYAAPGRPRSLQEQMGLEDDLTTFAKLMWLIRHVAARHIDLTIQYCRQDPALLAKVKKDIISQSSMLRDEYVDAWPIDSYLRISLKPHVPKGNLSSENGHKKKSQNLLPEEVRNFVQRCYKMHKPYNRTETQIRHSPRLASQFSNPPVSTPQPLAEGAVGGHQRKRARIASTLSKYLLTAVETQNLVPARHLLRPQTPQTSR</sequence>
<keyword evidence="2" id="KW-1185">Reference proteome</keyword>
<evidence type="ECO:0000313" key="1">
    <source>
        <dbReference type="EMBL" id="KAJ3005797.1"/>
    </source>
</evidence>
<name>A0ACC1Q089_9APHY</name>
<dbReference type="EMBL" id="JANSHE010000934">
    <property type="protein sequence ID" value="KAJ3005797.1"/>
    <property type="molecule type" value="Genomic_DNA"/>
</dbReference>
<comment type="caution">
    <text evidence="1">The sequence shown here is derived from an EMBL/GenBank/DDBJ whole genome shotgun (WGS) entry which is preliminary data.</text>
</comment>
<proteinExistence type="predicted"/>
<reference evidence="1" key="1">
    <citation type="submission" date="2022-08" db="EMBL/GenBank/DDBJ databases">
        <title>Genome Sequence of Pycnoporus sanguineus.</title>
        <authorList>
            <person name="Buettner E."/>
        </authorList>
    </citation>
    <scope>NUCLEOTIDE SEQUENCE</scope>
    <source>
        <strain evidence="1">CG-C14</strain>
    </source>
</reference>
<protein>
    <submittedName>
        <fullName evidence="1">Uncharacterized protein</fullName>
    </submittedName>
</protein>
<organism evidence="1 2">
    <name type="scientific">Trametes sanguinea</name>
    <dbReference type="NCBI Taxonomy" id="158606"/>
    <lineage>
        <taxon>Eukaryota</taxon>
        <taxon>Fungi</taxon>
        <taxon>Dikarya</taxon>
        <taxon>Basidiomycota</taxon>
        <taxon>Agaricomycotina</taxon>
        <taxon>Agaricomycetes</taxon>
        <taxon>Polyporales</taxon>
        <taxon>Polyporaceae</taxon>
        <taxon>Trametes</taxon>
    </lineage>
</organism>
<evidence type="ECO:0000313" key="2">
    <source>
        <dbReference type="Proteomes" id="UP001144978"/>
    </source>
</evidence>
<accession>A0ACC1Q089</accession>